<proteinExistence type="predicted"/>
<feature type="region of interest" description="Disordered" evidence="1">
    <location>
        <begin position="140"/>
        <end position="197"/>
    </location>
</feature>
<dbReference type="Pfam" id="PF13926">
    <property type="entry name" value="DUF4211"/>
    <property type="match status" value="1"/>
</dbReference>
<keyword evidence="4" id="KW-1185">Reference proteome</keyword>
<dbReference type="InterPro" id="IPR025244">
    <property type="entry name" value="CCDC82"/>
</dbReference>
<feature type="domain" description="Coiled-coil" evidence="2">
    <location>
        <begin position="56"/>
        <end position="158"/>
    </location>
</feature>
<dbReference type="KEGG" id="emc:129326589"/>
<dbReference type="Pfam" id="PF13846">
    <property type="entry name" value="DUF4196"/>
    <property type="match status" value="1"/>
</dbReference>
<feature type="domain" description="DUF4211" evidence="3">
    <location>
        <begin position="221"/>
        <end position="384"/>
    </location>
</feature>
<dbReference type="RefSeq" id="XP_054830787.1">
    <property type="nucleotide sequence ID" value="XM_054974812.1"/>
</dbReference>
<protein>
    <submittedName>
        <fullName evidence="5">Coiled-coil domain-containing protein 82</fullName>
    </submittedName>
</protein>
<dbReference type="PANTHER" id="PTHR14689:SF0">
    <property type="entry name" value="COILED-COIL DOMAIN-CONTAINING PROTEIN 82"/>
    <property type="match status" value="1"/>
</dbReference>
<feature type="compositionally biased region" description="Acidic residues" evidence="1">
    <location>
        <begin position="140"/>
        <end position="150"/>
    </location>
</feature>
<evidence type="ECO:0000259" key="3">
    <source>
        <dbReference type="Pfam" id="PF13926"/>
    </source>
</evidence>
<organism evidence="4 5">
    <name type="scientific">Eublepharis macularius</name>
    <name type="common">Leopard gecko</name>
    <name type="synonym">Cyrtodactylus macularius</name>
    <dbReference type="NCBI Taxonomy" id="481883"/>
    <lineage>
        <taxon>Eukaryota</taxon>
        <taxon>Metazoa</taxon>
        <taxon>Chordata</taxon>
        <taxon>Craniata</taxon>
        <taxon>Vertebrata</taxon>
        <taxon>Euteleostomi</taxon>
        <taxon>Lepidosauria</taxon>
        <taxon>Squamata</taxon>
        <taxon>Bifurcata</taxon>
        <taxon>Gekkota</taxon>
        <taxon>Eublepharidae</taxon>
        <taxon>Eublepharinae</taxon>
        <taxon>Eublepharis</taxon>
    </lineage>
</organism>
<evidence type="ECO:0000313" key="4">
    <source>
        <dbReference type="Proteomes" id="UP001190640"/>
    </source>
</evidence>
<dbReference type="GO" id="GO:0005634">
    <property type="term" value="C:nucleus"/>
    <property type="evidence" value="ECO:0007669"/>
    <property type="project" value="TreeGrafter"/>
</dbReference>
<feature type="region of interest" description="Disordered" evidence="1">
    <location>
        <begin position="1"/>
        <end position="127"/>
    </location>
</feature>
<name>A0AA97J405_EUBMA</name>
<dbReference type="CTD" id="79780"/>
<reference evidence="5" key="1">
    <citation type="submission" date="2025-08" db="UniProtKB">
        <authorList>
            <consortium name="RefSeq"/>
        </authorList>
    </citation>
    <scope>IDENTIFICATION</scope>
    <source>
        <tissue evidence="5">Blood</tissue>
    </source>
</reference>
<feature type="compositionally biased region" description="Basic and acidic residues" evidence="1">
    <location>
        <begin position="8"/>
        <end position="38"/>
    </location>
</feature>
<gene>
    <name evidence="5" type="primary">CCDC82</name>
</gene>
<dbReference type="InterPro" id="IPR025451">
    <property type="entry name" value="DUF4211"/>
</dbReference>
<dbReference type="GeneID" id="129326589"/>
<dbReference type="Proteomes" id="UP001190640">
    <property type="component" value="Chromosome 3"/>
</dbReference>
<feature type="compositionally biased region" description="Basic and acidic residues" evidence="1">
    <location>
        <begin position="235"/>
        <end position="252"/>
    </location>
</feature>
<evidence type="ECO:0000256" key="1">
    <source>
        <dbReference type="SAM" id="MobiDB-lite"/>
    </source>
</evidence>
<sequence>METNSISRRYETRRSTRAKELAKSRVDWNRTKRSRLLDSEEEEDETTSASEKEIQTSSDDEGEEKDESAANGSKEETTVNGSSLPGVEAGCDGSAAEDREEESIIPGKHKRSRSSVMYDSDTSDESGIVRKVFAKRSCIIDEDLSTDEEQQTSPVEEATKRKQKRLMKLQELSQRRSTRAWSDRNHHEDSEDDAVILEDTYQPSLSPTEISDSADDGSMKDFIVEEEDEEDNELEQEKSENGESQPQKEKHAVSSKTLLEHYVPSLHHVDPCTHLQRIVRAFLINAADDTFLISLYAGERHKKYAQEMLSSLHYLDDRFIRPRLENLLSRSRWKERYKERVDNYPNVCIVFGSAERRFCQACELQRYCKLTVILSGQQYNSDTMEIDDFMSHDKQRLKVGSVCGGRTQVYHNLKHFKYKLYQDCCSVMKKDGYQDEPLKDTVDRVFSQLYEDGWIHKHYTDLEDYMNDADFFQEEKMD</sequence>
<evidence type="ECO:0000313" key="5">
    <source>
        <dbReference type="RefSeq" id="XP_054830787.1"/>
    </source>
</evidence>
<dbReference type="AlphaFoldDB" id="A0AA97J405"/>
<evidence type="ECO:0000259" key="2">
    <source>
        <dbReference type="Pfam" id="PF13846"/>
    </source>
</evidence>
<feature type="region of interest" description="Disordered" evidence="1">
    <location>
        <begin position="226"/>
        <end position="254"/>
    </location>
</feature>
<accession>A0AA97J405</accession>
<dbReference type="PANTHER" id="PTHR14689">
    <property type="entry name" value="PHORBOL-ESTER_DAG-TYPE DOMAIN-CONTAINING PROTEIN"/>
    <property type="match status" value="1"/>
</dbReference>